<comment type="similarity">
    <text evidence="1">Belongs to the GST superfamily. NadH family.</text>
</comment>
<dbReference type="PANTHER" id="PTHR42943">
    <property type="entry name" value="GLUTATHIONE S-TRANSFERASE KAPPA"/>
    <property type="match status" value="1"/>
</dbReference>
<dbReference type="OrthoDB" id="5244108at2"/>
<evidence type="ECO:0000313" key="4">
    <source>
        <dbReference type="EMBL" id="TWB10736.1"/>
    </source>
</evidence>
<keyword evidence="1 4" id="KW-0413">Isomerase</keyword>
<evidence type="ECO:0000313" key="5">
    <source>
        <dbReference type="Proteomes" id="UP000319859"/>
    </source>
</evidence>
<name>A0A560EMX7_9PROT</name>
<protein>
    <recommendedName>
        <fullName evidence="1">2-hydroxychromene-2-carboxylate isomerase</fullName>
        <ecNumber evidence="1">5.99.1.4</ecNumber>
    </recommendedName>
</protein>
<evidence type="ECO:0000259" key="3">
    <source>
        <dbReference type="Pfam" id="PF01323"/>
    </source>
</evidence>
<dbReference type="GO" id="GO:0006749">
    <property type="term" value="P:glutathione metabolic process"/>
    <property type="evidence" value="ECO:0007669"/>
    <property type="project" value="TreeGrafter"/>
</dbReference>
<dbReference type="Gene3D" id="3.40.30.10">
    <property type="entry name" value="Glutaredoxin"/>
    <property type="match status" value="1"/>
</dbReference>
<comment type="catalytic activity">
    <reaction evidence="1">
        <text>2-hydroxychromene-2-carboxylate = (3E)-4-(2-hydroxyphenyl)-2-oxobut-3-enoate</text>
        <dbReference type="Rhea" id="RHEA:27401"/>
        <dbReference type="ChEBI" id="CHEBI:59350"/>
        <dbReference type="ChEBI" id="CHEBI:59353"/>
        <dbReference type="EC" id="5.99.1.4"/>
    </reaction>
</comment>
<dbReference type="InterPro" id="IPR036249">
    <property type="entry name" value="Thioredoxin-like_sf"/>
</dbReference>
<dbReference type="InterPro" id="IPR001853">
    <property type="entry name" value="DSBA-like_thioredoxin_dom"/>
</dbReference>
<accession>A0A560EMX7</accession>
<dbReference type="InterPro" id="IPR014440">
    <property type="entry name" value="HCCAis_GSTk"/>
</dbReference>
<feature type="domain" description="DSBA-like thioredoxin" evidence="3">
    <location>
        <begin position="7"/>
        <end position="195"/>
    </location>
</feature>
<dbReference type="EMBL" id="VITN01000032">
    <property type="protein sequence ID" value="TWB10736.1"/>
    <property type="molecule type" value="Genomic_DNA"/>
</dbReference>
<dbReference type="SUPFAM" id="SSF52833">
    <property type="entry name" value="Thioredoxin-like"/>
    <property type="match status" value="1"/>
</dbReference>
<dbReference type="Pfam" id="PF01323">
    <property type="entry name" value="DSBA"/>
    <property type="match status" value="1"/>
</dbReference>
<dbReference type="GO" id="GO:0004364">
    <property type="term" value="F:glutathione transferase activity"/>
    <property type="evidence" value="ECO:0007669"/>
    <property type="project" value="TreeGrafter"/>
</dbReference>
<sequence>MTAARPLDFYFDFASPYGYFAAMAIDELAARHGRAVAWHPILLGAVFKSTGVTATVLRPLQGDYLRHDVMRSARYYGLPLVWPQVMPINAVASSRAYYWTATRDVGLARSLAKALYRAHWQEGRDISGMDAVADVATGIGMDADSLKAGMQEPAVKDALRVATDAAMARGVFGSPFIFVDGEGFWGADRLVQVERWLAQGGW</sequence>
<dbReference type="GO" id="GO:1901170">
    <property type="term" value="P:naphthalene catabolic process"/>
    <property type="evidence" value="ECO:0007669"/>
    <property type="project" value="InterPro"/>
</dbReference>
<dbReference type="Proteomes" id="UP000319859">
    <property type="component" value="Unassembled WGS sequence"/>
</dbReference>
<dbReference type="GO" id="GO:0018845">
    <property type="term" value="F:2-hydroxychromene-2-carboxylate isomerase activity"/>
    <property type="evidence" value="ECO:0007669"/>
    <property type="project" value="UniProtKB-UniRule"/>
</dbReference>
<dbReference type="AlphaFoldDB" id="A0A560EMX7"/>
<reference evidence="4 5" key="1">
    <citation type="submission" date="2019-06" db="EMBL/GenBank/DDBJ databases">
        <title>Genomic Encyclopedia of Type Strains, Phase IV (KMG-V): Genome sequencing to study the core and pangenomes of soil and plant-associated prokaryotes.</title>
        <authorList>
            <person name="Whitman W."/>
        </authorList>
    </citation>
    <scope>NUCLEOTIDE SEQUENCE [LARGE SCALE GENOMIC DNA]</scope>
    <source>
        <strain evidence="4 5">BR 11880</strain>
    </source>
</reference>
<evidence type="ECO:0000256" key="1">
    <source>
        <dbReference type="PIRNR" id="PIRNR006386"/>
    </source>
</evidence>
<dbReference type="PANTHER" id="PTHR42943:SF2">
    <property type="entry name" value="GLUTATHIONE S-TRANSFERASE KAPPA 1"/>
    <property type="match status" value="1"/>
</dbReference>
<dbReference type="GO" id="GO:0004602">
    <property type="term" value="F:glutathione peroxidase activity"/>
    <property type="evidence" value="ECO:0007669"/>
    <property type="project" value="TreeGrafter"/>
</dbReference>
<dbReference type="InterPro" id="IPR044087">
    <property type="entry name" value="NahD-like"/>
</dbReference>
<dbReference type="CDD" id="cd03022">
    <property type="entry name" value="DsbA_HCCA_Iso"/>
    <property type="match status" value="1"/>
</dbReference>
<organism evidence="4 5">
    <name type="scientific">Nitrospirillum amazonense</name>
    <dbReference type="NCBI Taxonomy" id="28077"/>
    <lineage>
        <taxon>Bacteria</taxon>
        <taxon>Pseudomonadati</taxon>
        <taxon>Pseudomonadota</taxon>
        <taxon>Alphaproteobacteria</taxon>
        <taxon>Rhodospirillales</taxon>
        <taxon>Azospirillaceae</taxon>
        <taxon>Nitrospirillum</taxon>
    </lineage>
</organism>
<evidence type="ECO:0000256" key="2">
    <source>
        <dbReference type="PIRSR" id="PIRSR006386-1"/>
    </source>
</evidence>
<dbReference type="InterPro" id="IPR051924">
    <property type="entry name" value="GST_Kappa/NadH"/>
</dbReference>
<dbReference type="EC" id="5.99.1.4" evidence="1"/>
<comment type="caution">
    <text evidence="4">The sequence shown here is derived from an EMBL/GenBank/DDBJ whole genome shotgun (WGS) entry which is preliminary data.</text>
</comment>
<dbReference type="RefSeq" id="WP_145754182.1">
    <property type="nucleotide sequence ID" value="NZ_VITN01000032.1"/>
</dbReference>
<dbReference type="PIRSF" id="PIRSF006386">
    <property type="entry name" value="HCCAis_GSTk"/>
    <property type="match status" value="1"/>
</dbReference>
<feature type="active site" description="Nucleophile" evidence="2">
    <location>
        <position position="15"/>
    </location>
</feature>
<gene>
    <name evidence="4" type="ORF">FBZ89_1324</name>
</gene>
<proteinExistence type="inferred from homology"/>